<keyword evidence="3" id="KW-1185">Reference proteome</keyword>
<evidence type="ECO:0000256" key="1">
    <source>
        <dbReference type="SAM" id="MobiDB-lite"/>
    </source>
</evidence>
<feature type="region of interest" description="Disordered" evidence="1">
    <location>
        <begin position="1"/>
        <end position="83"/>
    </location>
</feature>
<dbReference type="EMBL" id="VSRR010026976">
    <property type="protein sequence ID" value="MPC67924.1"/>
    <property type="molecule type" value="Genomic_DNA"/>
</dbReference>
<accession>A0A5B7HH45</accession>
<dbReference type="AlphaFoldDB" id="A0A5B7HH45"/>
<sequence>MAAAGAVTLRPAGQLRPPGGAGAARRRTRSSGGGGGRGSEASTSGPTATRTGLRRPHLPHAHSPPGTPRRPAGGPPHSLLFPGNLPYDANTTLVLSASITGFPCQYPKREPRAPGRVSCSRSGIYDSLDVQLQERIVAQSSPVER</sequence>
<protein>
    <submittedName>
        <fullName evidence="2">Uncharacterized protein</fullName>
    </submittedName>
</protein>
<evidence type="ECO:0000313" key="2">
    <source>
        <dbReference type="EMBL" id="MPC67924.1"/>
    </source>
</evidence>
<reference evidence="2 3" key="1">
    <citation type="submission" date="2019-05" db="EMBL/GenBank/DDBJ databases">
        <title>Another draft genome of Portunus trituberculatus and its Hox gene families provides insights of decapod evolution.</title>
        <authorList>
            <person name="Jeong J.-H."/>
            <person name="Song I."/>
            <person name="Kim S."/>
            <person name="Choi T."/>
            <person name="Kim D."/>
            <person name="Ryu S."/>
            <person name="Kim W."/>
        </authorList>
    </citation>
    <scope>NUCLEOTIDE SEQUENCE [LARGE SCALE GENOMIC DNA]</scope>
    <source>
        <tissue evidence="2">Muscle</tissue>
    </source>
</reference>
<dbReference type="Proteomes" id="UP000324222">
    <property type="component" value="Unassembled WGS sequence"/>
</dbReference>
<name>A0A5B7HH45_PORTR</name>
<organism evidence="2 3">
    <name type="scientific">Portunus trituberculatus</name>
    <name type="common">Swimming crab</name>
    <name type="synonym">Neptunus trituberculatus</name>
    <dbReference type="NCBI Taxonomy" id="210409"/>
    <lineage>
        <taxon>Eukaryota</taxon>
        <taxon>Metazoa</taxon>
        <taxon>Ecdysozoa</taxon>
        <taxon>Arthropoda</taxon>
        <taxon>Crustacea</taxon>
        <taxon>Multicrustacea</taxon>
        <taxon>Malacostraca</taxon>
        <taxon>Eumalacostraca</taxon>
        <taxon>Eucarida</taxon>
        <taxon>Decapoda</taxon>
        <taxon>Pleocyemata</taxon>
        <taxon>Brachyura</taxon>
        <taxon>Eubrachyura</taxon>
        <taxon>Portunoidea</taxon>
        <taxon>Portunidae</taxon>
        <taxon>Portuninae</taxon>
        <taxon>Portunus</taxon>
    </lineage>
</organism>
<comment type="caution">
    <text evidence="2">The sequence shown here is derived from an EMBL/GenBank/DDBJ whole genome shotgun (WGS) entry which is preliminary data.</text>
</comment>
<gene>
    <name evidence="2" type="ORF">E2C01_062109</name>
</gene>
<proteinExistence type="predicted"/>
<evidence type="ECO:0000313" key="3">
    <source>
        <dbReference type="Proteomes" id="UP000324222"/>
    </source>
</evidence>